<dbReference type="InterPro" id="IPR042575">
    <property type="entry name" value="UBAP1_C"/>
</dbReference>
<dbReference type="InterPro" id="IPR038870">
    <property type="entry name" value="UBAP1"/>
</dbReference>
<dbReference type="GO" id="GO:0000813">
    <property type="term" value="C:ESCRT I complex"/>
    <property type="evidence" value="ECO:0007669"/>
    <property type="project" value="InterPro"/>
</dbReference>
<protein>
    <submittedName>
        <fullName evidence="4">Uncharacterized protein</fullName>
    </submittedName>
</protein>
<feature type="compositionally biased region" description="Basic and acidic residues" evidence="1">
    <location>
        <begin position="73"/>
        <end position="92"/>
    </location>
</feature>
<reference evidence="4" key="1">
    <citation type="journal article" date="2021" name="Mol. Ecol. Resour.">
        <title>Phylogenomic analyses of the genus Drosophila reveals genomic signals of climate adaptation.</title>
        <authorList>
            <person name="Li F."/>
            <person name="Rane R.V."/>
            <person name="Luria V."/>
            <person name="Xiong Z."/>
            <person name="Chen J."/>
            <person name="Li Z."/>
            <person name="Catullo R.A."/>
            <person name="Griffin P.C."/>
            <person name="Schiffer M."/>
            <person name="Pearce S."/>
            <person name="Lee S.F."/>
            <person name="McElroy K."/>
            <person name="Stocker A."/>
            <person name="Shirriffs J."/>
            <person name="Cockerell F."/>
            <person name="Coppin C."/>
            <person name="Sgro C.M."/>
            <person name="Karger A."/>
            <person name="Cain J.W."/>
            <person name="Weber J.A."/>
            <person name="Santpere G."/>
            <person name="Kirschner M.W."/>
            <person name="Hoffmann A.A."/>
            <person name="Oakeshott J.G."/>
            <person name="Zhang G."/>
        </authorList>
    </citation>
    <scope>NUCLEOTIDE SEQUENCE</scope>
    <source>
        <strain evidence="4">BGI-SZ-2011g</strain>
    </source>
</reference>
<evidence type="ECO:0000313" key="4">
    <source>
        <dbReference type="EMBL" id="KAH8359211.1"/>
    </source>
</evidence>
<evidence type="ECO:0000313" key="5">
    <source>
        <dbReference type="Proteomes" id="UP001200034"/>
    </source>
</evidence>
<dbReference type="InterPro" id="IPR015940">
    <property type="entry name" value="UBA"/>
</dbReference>
<feature type="compositionally biased region" description="Acidic residues" evidence="1">
    <location>
        <begin position="107"/>
        <end position="117"/>
    </location>
</feature>
<keyword evidence="5" id="KW-1185">Reference proteome</keyword>
<dbReference type="CDD" id="cd14316">
    <property type="entry name" value="UBA2_UBAP1_like"/>
    <property type="match status" value="1"/>
</dbReference>
<feature type="compositionally biased region" description="Low complexity" evidence="1">
    <location>
        <begin position="118"/>
        <end position="137"/>
    </location>
</feature>
<dbReference type="AlphaFoldDB" id="A0AAD4JTM6"/>
<name>A0AAD4JTM6_9MUSC</name>
<dbReference type="GO" id="GO:0043130">
    <property type="term" value="F:ubiquitin binding"/>
    <property type="evidence" value="ECO:0007669"/>
    <property type="project" value="InterPro"/>
</dbReference>
<comment type="caution">
    <text evidence="4">The sequence shown here is derived from an EMBL/GenBank/DDBJ whole genome shotgun (WGS) entry which is preliminary data.</text>
</comment>
<dbReference type="Pfam" id="PF00627">
    <property type="entry name" value="UBA"/>
    <property type="match status" value="1"/>
</dbReference>
<sequence length="509" mass="57420">MDDVPVKIVDRYKPPPLVYQLPQTIANRLAHGSANYLLEDAAYQYDFQLERSVLSKCQQWRRMRHQQQQARHGRQEQRKQARQRALEAKQKEMLGAVEYPSAADLSSDSDDDEEIAEGDSSSPAPATSAATTTAATTKSINTAESREQLEPKSINSCNNFNDILQPTILSGTTATTPVAHHKRNSSLNYADFEYNMNSTPFDNIELKTINDLDILAQVLHQTQLTQNTQATGQNDDQVKEQQQQQEQQENKNEEAPVKLELAVTSLAETKATLDSVNFQLHCDDAQDIPTMYPTPVYNTPQQQQQPPQVHQQQLIYNQHFYPQHQLQQYQNHNYLQHAYANGYGTPTHLPPIGPSHVANALLQPQDADAKSRSVPDILRELKSELQQAEKRRARLHSHHENEPQALALTAEQSPPQELQQSPQLSNANNVFQELTAPEKHLAQRISSMGFPLERVAKVISLCGIDDKKIIEHLIPQGELLDLGFDESQISAALVKFDNNKDKALDYLIK</sequence>
<feature type="domain" description="UMA" evidence="3">
    <location>
        <begin position="1"/>
        <end position="54"/>
    </location>
</feature>
<dbReference type="Gene3D" id="1.20.120.1920">
    <property type="entry name" value="UBAP1 SOUBA domain"/>
    <property type="match status" value="1"/>
</dbReference>
<feature type="domain" description="UBA" evidence="2">
    <location>
        <begin position="463"/>
        <end position="509"/>
    </location>
</feature>
<dbReference type="EMBL" id="JAJJHW010003409">
    <property type="protein sequence ID" value="KAH8359211.1"/>
    <property type="molecule type" value="Genomic_DNA"/>
</dbReference>
<organism evidence="4 5">
    <name type="scientific">Drosophila rubida</name>
    <dbReference type="NCBI Taxonomy" id="30044"/>
    <lineage>
        <taxon>Eukaryota</taxon>
        <taxon>Metazoa</taxon>
        <taxon>Ecdysozoa</taxon>
        <taxon>Arthropoda</taxon>
        <taxon>Hexapoda</taxon>
        <taxon>Insecta</taxon>
        <taxon>Pterygota</taxon>
        <taxon>Neoptera</taxon>
        <taxon>Endopterygota</taxon>
        <taxon>Diptera</taxon>
        <taxon>Brachycera</taxon>
        <taxon>Muscomorpha</taxon>
        <taxon>Ephydroidea</taxon>
        <taxon>Drosophilidae</taxon>
        <taxon>Drosophila</taxon>
    </lineage>
</organism>
<dbReference type="SUPFAM" id="SSF46934">
    <property type="entry name" value="UBA-like"/>
    <property type="match status" value="1"/>
</dbReference>
<dbReference type="PANTHER" id="PTHR15960:SF5">
    <property type="entry name" value="LD44032P"/>
    <property type="match status" value="1"/>
</dbReference>
<dbReference type="FunFam" id="1.20.120.1920:FF:000004">
    <property type="entry name" value="GG24751"/>
    <property type="match status" value="1"/>
</dbReference>
<dbReference type="PROSITE" id="PS50030">
    <property type="entry name" value="UBA"/>
    <property type="match status" value="1"/>
</dbReference>
<proteinExistence type="predicted"/>
<dbReference type="PROSITE" id="PS51497">
    <property type="entry name" value="UMA"/>
    <property type="match status" value="1"/>
</dbReference>
<feature type="region of interest" description="Disordered" evidence="1">
    <location>
        <begin position="229"/>
        <end position="256"/>
    </location>
</feature>
<dbReference type="InterPro" id="IPR009060">
    <property type="entry name" value="UBA-like_sf"/>
</dbReference>
<evidence type="ECO:0000256" key="1">
    <source>
        <dbReference type="SAM" id="MobiDB-lite"/>
    </source>
</evidence>
<feature type="region of interest" description="Disordered" evidence="1">
    <location>
        <begin position="64"/>
        <end position="138"/>
    </location>
</feature>
<dbReference type="InterPro" id="IPR023340">
    <property type="entry name" value="UMA"/>
</dbReference>
<gene>
    <name evidence="4" type="ORF">KR093_005271</name>
</gene>
<dbReference type="Proteomes" id="UP001200034">
    <property type="component" value="Unassembled WGS sequence"/>
</dbReference>
<evidence type="ECO:0000259" key="3">
    <source>
        <dbReference type="PROSITE" id="PS51497"/>
    </source>
</evidence>
<accession>A0AAD4JTM6</accession>
<dbReference type="GO" id="GO:0043162">
    <property type="term" value="P:ubiquitin-dependent protein catabolic process via the multivesicular body sorting pathway"/>
    <property type="evidence" value="ECO:0007669"/>
    <property type="project" value="InterPro"/>
</dbReference>
<dbReference type="PANTHER" id="PTHR15960">
    <property type="entry name" value="LD44032P"/>
    <property type="match status" value="1"/>
</dbReference>
<evidence type="ECO:0000259" key="2">
    <source>
        <dbReference type="PROSITE" id="PS50030"/>
    </source>
</evidence>